<evidence type="ECO:0000313" key="2">
    <source>
        <dbReference type="Proteomes" id="UP001057452"/>
    </source>
</evidence>
<organism evidence="1 2">
    <name type="scientific">Chaenocephalus aceratus</name>
    <name type="common">Blackfin icefish</name>
    <name type="synonym">Chaenichthys aceratus</name>
    <dbReference type="NCBI Taxonomy" id="36190"/>
    <lineage>
        <taxon>Eukaryota</taxon>
        <taxon>Metazoa</taxon>
        <taxon>Chordata</taxon>
        <taxon>Craniata</taxon>
        <taxon>Vertebrata</taxon>
        <taxon>Euteleostomi</taxon>
        <taxon>Actinopterygii</taxon>
        <taxon>Neopterygii</taxon>
        <taxon>Teleostei</taxon>
        <taxon>Neoteleostei</taxon>
        <taxon>Acanthomorphata</taxon>
        <taxon>Eupercaria</taxon>
        <taxon>Perciformes</taxon>
        <taxon>Notothenioidei</taxon>
        <taxon>Channichthyidae</taxon>
        <taxon>Chaenocephalus</taxon>
    </lineage>
</organism>
<reference evidence="1" key="1">
    <citation type="submission" date="2022-05" db="EMBL/GenBank/DDBJ databases">
        <title>Chromosome-level genome of Chaenocephalus aceratus.</title>
        <authorList>
            <person name="Park H."/>
        </authorList>
    </citation>
    <scope>NUCLEOTIDE SEQUENCE</scope>
    <source>
        <strain evidence="1">KU_202001</strain>
    </source>
</reference>
<feature type="non-terminal residue" evidence="1">
    <location>
        <position position="90"/>
    </location>
</feature>
<comment type="caution">
    <text evidence="1">The sequence shown here is derived from an EMBL/GenBank/DDBJ whole genome shotgun (WGS) entry which is preliminary data.</text>
</comment>
<accession>A0ACB9WJZ6</accession>
<gene>
    <name evidence="1" type="ORF">KUCAC02_024632</name>
</gene>
<proteinExistence type="predicted"/>
<sequence length="90" mass="9597">RSPSTCGSPVSVTDLRIVDRGVFGPTGGCVRYADVICNPPKLCWIKKVGDIHGTLSLGSDGSLLACQRWPGQSPPLLKPQVYYRELSPAG</sequence>
<name>A0ACB9WJZ6_CHAAC</name>
<evidence type="ECO:0000313" key="1">
    <source>
        <dbReference type="EMBL" id="KAI4813299.1"/>
    </source>
</evidence>
<feature type="non-terminal residue" evidence="1">
    <location>
        <position position="1"/>
    </location>
</feature>
<dbReference type="Proteomes" id="UP001057452">
    <property type="component" value="Chromosome 22"/>
</dbReference>
<keyword evidence="2" id="KW-1185">Reference proteome</keyword>
<protein>
    <submittedName>
        <fullName evidence="1">Uncharacterized protein</fullName>
    </submittedName>
</protein>
<dbReference type="EMBL" id="CM043806">
    <property type="protein sequence ID" value="KAI4813299.1"/>
    <property type="molecule type" value="Genomic_DNA"/>
</dbReference>